<reference evidence="9 10" key="1">
    <citation type="submission" date="2014-12" db="EMBL/GenBank/DDBJ databases">
        <title>Genomes of Geoalkalibacter ferrihydriticus and Geoalkalibacter subterraneus, two haloalkaliphilic metal-reducing members of the Geobacteraceae.</title>
        <authorList>
            <person name="Badalamenti J.P."/>
            <person name="Torres C.I."/>
            <person name="Krajmalnik-Brown R."/>
            <person name="Bond D.R."/>
        </authorList>
    </citation>
    <scope>NUCLEOTIDE SEQUENCE [LARGE SCALE GENOMIC DNA]</scope>
    <source>
        <strain evidence="9 10">DSM 17813</strain>
    </source>
</reference>
<dbReference type="GO" id="GO:0017038">
    <property type="term" value="P:protein import"/>
    <property type="evidence" value="ECO:0007669"/>
    <property type="project" value="TreeGrafter"/>
</dbReference>
<keyword evidence="9" id="KW-0966">Cell projection</keyword>
<name>A0A0C2HFT5_9BACT</name>
<dbReference type="PANTHER" id="PTHR30625:SF11">
    <property type="entry name" value="MOTA_TOLQ_EXBB PROTON CHANNEL DOMAIN-CONTAINING PROTEIN"/>
    <property type="match status" value="1"/>
</dbReference>
<dbReference type="PANTHER" id="PTHR30625">
    <property type="entry name" value="PROTEIN TOLQ"/>
    <property type="match status" value="1"/>
</dbReference>
<protein>
    <submittedName>
        <fullName evidence="9">Flagellar motor protein MotA</fullName>
    </submittedName>
</protein>
<dbReference type="RefSeq" id="WP_040100551.1">
    <property type="nucleotide sequence ID" value="NZ_JWJD01000007.1"/>
</dbReference>
<dbReference type="InterPro" id="IPR050790">
    <property type="entry name" value="ExbB/TolQ_transport"/>
</dbReference>
<comment type="subcellular location">
    <subcellularLocation>
        <location evidence="1">Cell membrane</location>
        <topology evidence="1">Multi-pass membrane protein</topology>
    </subcellularLocation>
    <subcellularLocation>
        <location evidence="6">Membrane</location>
        <topology evidence="6">Multi-pass membrane protein</topology>
    </subcellularLocation>
</comment>
<dbReference type="GO" id="GO:0005886">
    <property type="term" value="C:plasma membrane"/>
    <property type="evidence" value="ECO:0007669"/>
    <property type="project" value="UniProtKB-SubCell"/>
</dbReference>
<gene>
    <name evidence="9" type="ORF">GFER_14375</name>
</gene>
<keyword evidence="6" id="KW-0813">Transport</keyword>
<comment type="similarity">
    <text evidence="6">Belongs to the exbB/tolQ family.</text>
</comment>
<feature type="transmembrane region" description="Helical" evidence="7">
    <location>
        <begin position="12"/>
        <end position="34"/>
    </location>
</feature>
<feature type="domain" description="MotA/TolQ/ExbB proton channel" evidence="8">
    <location>
        <begin position="68"/>
        <end position="188"/>
    </location>
</feature>
<keyword evidence="9" id="KW-0969">Cilium</keyword>
<keyword evidence="4 7" id="KW-1133">Transmembrane helix</keyword>
<evidence type="ECO:0000259" key="8">
    <source>
        <dbReference type="Pfam" id="PF01618"/>
    </source>
</evidence>
<evidence type="ECO:0000256" key="2">
    <source>
        <dbReference type="ARBA" id="ARBA00022475"/>
    </source>
</evidence>
<evidence type="ECO:0000313" key="10">
    <source>
        <dbReference type="Proteomes" id="UP000035068"/>
    </source>
</evidence>
<sequence>MLELFNQGGPFMWPIGVCSVIALAIFLERVYVYLRISRGSDLLLREIEQLVSLKKTEEAVIVCQRAGTPLARIFIAALRVAGRDRGQIKTLVEEAGNRESAPLARYLGLMATIANISPLLGLLGTVWGMIQAFNVIAAQGVGTPATLGGGISQALITTAAGLTVAIPTILGHRYLSGRAERITLEMEEYSLHLVDLLGNK</sequence>
<dbReference type="InterPro" id="IPR002898">
    <property type="entry name" value="MotA_ExbB_proton_chnl"/>
</dbReference>
<keyword evidence="6" id="KW-0653">Protein transport</keyword>
<evidence type="ECO:0000256" key="4">
    <source>
        <dbReference type="ARBA" id="ARBA00022989"/>
    </source>
</evidence>
<evidence type="ECO:0000256" key="6">
    <source>
        <dbReference type="RuleBase" id="RU004057"/>
    </source>
</evidence>
<keyword evidence="3 7" id="KW-0812">Transmembrane</keyword>
<keyword evidence="9" id="KW-0282">Flagellum</keyword>
<evidence type="ECO:0000313" key="9">
    <source>
        <dbReference type="EMBL" id="KIH75781.1"/>
    </source>
</evidence>
<organism evidence="9 10">
    <name type="scientific">Geoalkalibacter ferrihydriticus DSM 17813</name>
    <dbReference type="NCBI Taxonomy" id="1121915"/>
    <lineage>
        <taxon>Bacteria</taxon>
        <taxon>Pseudomonadati</taxon>
        <taxon>Thermodesulfobacteriota</taxon>
        <taxon>Desulfuromonadia</taxon>
        <taxon>Desulfuromonadales</taxon>
        <taxon>Geoalkalibacteraceae</taxon>
        <taxon>Geoalkalibacter</taxon>
    </lineage>
</organism>
<keyword evidence="2" id="KW-1003">Cell membrane</keyword>
<dbReference type="Pfam" id="PF01618">
    <property type="entry name" value="MotA_ExbB"/>
    <property type="match status" value="1"/>
</dbReference>
<dbReference type="EMBL" id="JWJD01000007">
    <property type="protein sequence ID" value="KIH75781.1"/>
    <property type="molecule type" value="Genomic_DNA"/>
</dbReference>
<accession>A0A0C2HFT5</accession>
<dbReference type="Proteomes" id="UP000035068">
    <property type="component" value="Unassembled WGS sequence"/>
</dbReference>
<keyword evidence="5 7" id="KW-0472">Membrane</keyword>
<keyword evidence="10" id="KW-1185">Reference proteome</keyword>
<evidence type="ECO:0000256" key="7">
    <source>
        <dbReference type="SAM" id="Phobius"/>
    </source>
</evidence>
<feature type="transmembrane region" description="Helical" evidence="7">
    <location>
        <begin position="150"/>
        <end position="171"/>
    </location>
</feature>
<evidence type="ECO:0000256" key="3">
    <source>
        <dbReference type="ARBA" id="ARBA00022692"/>
    </source>
</evidence>
<evidence type="ECO:0000256" key="5">
    <source>
        <dbReference type="ARBA" id="ARBA00023136"/>
    </source>
</evidence>
<dbReference type="AlphaFoldDB" id="A0A0C2HFT5"/>
<evidence type="ECO:0000256" key="1">
    <source>
        <dbReference type="ARBA" id="ARBA00004651"/>
    </source>
</evidence>
<proteinExistence type="inferred from homology"/>
<feature type="transmembrane region" description="Helical" evidence="7">
    <location>
        <begin position="106"/>
        <end position="130"/>
    </location>
</feature>
<comment type="caution">
    <text evidence="9">The sequence shown here is derived from an EMBL/GenBank/DDBJ whole genome shotgun (WGS) entry which is preliminary data.</text>
</comment>